<sequence>MVVYSYKGCPFATLDTTRLDKCMYSNSITDVTFSDNSADHATICTYRRCNVLLAIECTDGRWVNSDEGGSESAISDECSDTQ</sequence>
<reference evidence="2" key="1">
    <citation type="journal article" date="2019" name="bioRxiv">
        <title>The Genome of the Zebra Mussel, Dreissena polymorpha: A Resource for Invasive Species Research.</title>
        <authorList>
            <person name="McCartney M.A."/>
            <person name="Auch B."/>
            <person name="Kono T."/>
            <person name="Mallez S."/>
            <person name="Zhang Y."/>
            <person name="Obille A."/>
            <person name="Becker A."/>
            <person name="Abrahante J.E."/>
            <person name="Garbe J."/>
            <person name="Badalamenti J.P."/>
            <person name="Herman A."/>
            <person name="Mangelson H."/>
            <person name="Liachko I."/>
            <person name="Sullivan S."/>
            <person name="Sone E.D."/>
            <person name="Koren S."/>
            <person name="Silverstein K.A.T."/>
            <person name="Beckman K.B."/>
            <person name="Gohl D.M."/>
        </authorList>
    </citation>
    <scope>NUCLEOTIDE SEQUENCE</scope>
    <source>
        <strain evidence="2">Duluth1</strain>
        <tissue evidence="2">Whole animal</tissue>
    </source>
</reference>
<protein>
    <submittedName>
        <fullName evidence="2">Uncharacterized protein</fullName>
    </submittedName>
</protein>
<accession>A0A9D4E059</accession>
<organism evidence="2 3">
    <name type="scientific">Dreissena polymorpha</name>
    <name type="common">Zebra mussel</name>
    <name type="synonym">Mytilus polymorpha</name>
    <dbReference type="NCBI Taxonomy" id="45954"/>
    <lineage>
        <taxon>Eukaryota</taxon>
        <taxon>Metazoa</taxon>
        <taxon>Spiralia</taxon>
        <taxon>Lophotrochozoa</taxon>
        <taxon>Mollusca</taxon>
        <taxon>Bivalvia</taxon>
        <taxon>Autobranchia</taxon>
        <taxon>Heteroconchia</taxon>
        <taxon>Euheterodonta</taxon>
        <taxon>Imparidentia</taxon>
        <taxon>Neoheterodontei</taxon>
        <taxon>Myida</taxon>
        <taxon>Dreissenoidea</taxon>
        <taxon>Dreissenidae</taxon>
        <taxon>Dreissena</taxon>
    </lineage>
</organism>
<name>A0A9D4E059_DREPO</name>
<evidence type="ECO:0000313" key="3">
    <source>
        <dbReference type="Proteomes" id="UP000828390"/>
    </source>
</evidence>
<keyword evidence="3" id="KW-1185">Reference proteome</keyword>
<feature type="region of interest" description="Disordered" evidence="1">
    <location>
        <begin position="63"/>
        <end position="82"/>
    </location>
</feature>
<reference evidence="2" key="2">
    <citation type="submission" date="2020-11" db="EMBL/GenBank/DDBJ databases">
        <authorList>
            <person name="McCartney M.A."/>
            <person name="Auch B."/>
            <person name="Kono T."/>
            <person name="Mallez S."/>
            <person name="Becker A."/>
            <person name="Gohl D.M."/>
            <person name="Silverstein K.A.T."/>
            <person name="Koren S."/>
            <person name="Bechman K.B."/>
            <person name="Herman A."/>
            <person name="Abrahante J.E."/>
            <person name="Garbe J."/>
        </authorList>
    </citation>
    <scope>NUCLEOTIDE SEQUENCE</scope>
    <source>
        <strain evidence="2">Duluth1</strain>
        <tissue evidence="2">Whole animal</tissue>
    </source>
</reference>
<dbReference type="AlphaFoldDB" id="A0A9D4E059"/>
<evidence type="ECO:0000313" key="2">
    <source>
        <dbReference type="EMBL" id="KAH3770066.1"/>
    </source>
</evidence>
<evidence type="ECO:0000256" key="1">
    <source>
        <dbReference type="SAM" id="MobiDB-lite"/>
    </source>
</evidence>
<gene>
    <name evidence="2" type="ORF">DPMN_171346</name>
</gene>
<comment type="caution">
    <text evidence="2">The sequence shown here is derived from an EMBL/GenBank/DDBJ whole genome shotgun (WGS) entry which is preliminary data.</text>
</comment>
<proteinExistence type="predicted"/>
<dbReference type="EMBL" id="JAIWYP010000009">
    <property type="protein sequence ID" value="KAH3770066.1"/>
    <property type="molecule type" value="Genomic_DNA"/>
</dbReference>
<dbReference type="Proteomes" id="UP000828390">
    <property type="component" value="Unassembled WGS sequence"/>
</dbReference>